<evidence type="ECO:0000256" key="1">
    <source>
        <dbReference type="SAM" id="Phobius"/>
    </source>
</evidence>
<feature type="transmembrane region" description="Helical" evidence="1">
    <location>
        <begin position="44"/>
        <end position="65"/>
    </location>
</feature>
<dbReference type="RefSeq" id="WP_100921906.1">
    <property type="nucleotide sequence ID" value="NZ_CP020370.1"/>
</dbReference>
<keyword evidence="1" id="KW-0812">Transmembrane</keyword>
<name>A0A2K8UFA9_9GAMM</name>
<evidence type="ECO:0008006" key="4">
    <source>
        <dbReference type="Google" id="ProtNLM"/>
    </source>
</evidence>
<reference evidence="2 3" key="1">
    <citation type="submission" date="2017-03" db="EMBL/GenBank/DDBJ databases">
        <title>Complete genome sequence of Candidatus 'Thiodictyon syntrophicum' sp. nov. strain Cad16T, a photolithoautotroph purple sulfur bacterium isolated from an alpine meromictic lake.</title>
        <authorList>
            <person name="Luedin S.M."/>
            <person name="Pothier J.F."/>
            <person name="Danza F."/>
            <person name="Storelli N."/>
            <person name="Wittwer M."/>
            <person name="Tonolla M."/>
        </authorList>
    </citation>
    <scope>NUCLEOTIDE SEQUENCE [LARGE SCALE GENOMIC DNA]</scope>
    <source>
        <strain evidence="2 3">Cad16T</strain>
    </source>
</reference>
<keyword evidence="1" id="KW-0472">Membrane</keyword>
<gene>
    <name evidence="2" type="ORF">THSYN_27090</name>
</gene>
<dbReference type="OrthoDB" id="6400394at2"/>
<evidence type="ECO:0000313" key="2">
    <source>
        <dbReference type="EMBL" id="AUB84240.1"/>
    </source>
</evidence>
<evidence type="ECO:0000313" key="3">
    <source>
        <dbReference type="Proteomes" id="UP000232638"/>
    </source>
</evidence>
<accession>A0A2K8UFA9</accession>
<dbReference type="KEGG" id="tsy:THSYN_27090"/>
<keyword evidence="3" id="KW-1185">Reference proteome</keyword>
<protein>
    <recommendedName>
        <fullName evidence="4">Antitermination protein NusG</fullName>
    </recommendedName>
</protein>
<dbReference type="AlphaFoldDB" id="A0A2K8UFA9"/>
<sequence>MIWKFLLTAAVVLAAFFFIRQRLRGRGRPLADGPPRPPLLPAGAVRWAAYGVVAVMLLGSGWYLYRDWALGDQVVEVQVVNANTGAITRYQAHRRDIQGRVVRILDGRELRLADVERMIVTKEGQGL</sequence>
<dbReference type="EMBL" id="CP020370">
    <property type="protein sequence ID" value="AUB84240.1"/>
    <property type="molecule type" value="Genomic_DNA"/>
</dbReference>
<keyword evidence="1" id="KW-1133">Transmembrane helix</keyword>
<dbReference type="Proteomes" id="UP000232638">
    <property type="component" value="Chromosome"/>
</dbReference>
<organism evidence="2 3">
    <name type="scientific">Candidatus Thiodictyon syntrophicum</name>
    <dbReference type="NCBI Taxonomy" id="1166950"/>
    <lineage>
        <taxon>Bacteria</taxon>
        <taxon>Pseudomonadati</taxon>
        <taxon>Pseudomonadota</taxon>
        <taxon>Gammaproteobacteria</taxon>
        <taxon>Chromatiales</taxon>
        <taxon>Chromatiaceae</taxon>
        <taxon>Thiodictyon</taxon>
    </lineage>
</organism>
<proteinExistence type="predicted"/>